<keyword evidence="8" id="KW-1185">Reference proteome</keyword>
<evidence type="ECO:0000256" key="3">
    <source>
        <dbReference type="ARBA" id="ARBA00022989"/>
    </source>
</evidence>
<dbReference type="RefSeq" id="WP_151966405.1">
    <property type="nucleotide sequence ID" value="NZ_AP019860.1"/>
</dbReference>
<gene>
    <name evidence="7" type="ORF">UABAM_00496</name>
</gene>
<feature type="transmembrane region" description="Helical" evidence="5">
    <location>
        <begin position="6"/>
        <end position="26"/>
    </location>
</feature>
<feature type="transmembrane region" description="Helical" evidence="5">
    <location>
        <begin position="78"/>
        <end position="99"/>
    </location>
</feature>
<name>A0A5S9II04_UABAM</name>
<evidence type="ECO:0000256" key="4">
    <source>
        <dbReference type="ARBA" id="ARBA00023136"/>
    </source>
</evidence>
<feature type="transmembrane region" description="Helical" evidence="5">
    <location>
        <begin position="170"/>
        <end position="191"/>
    </location>
</feature>
<feature type="transmembrane region" description="Helical" evidence="5">
    <location>
        <begin position="267"/>
        <end position="286"/>
    </location>
</feature>
<keyword evidence="4 5" id="KW-0472">Membrane</keyword>
<feature type="domain" description="Sodium/calcium exchanger membrane region" evidence="6">
    <location>
        <begin position="5"/>
        <end position="149"/>
    </location>
</feature>
<feature type="transmembrane region" description="Helical" evidence="5">
    <location>
        <begin position="298"/>
        <end position="315"/>
    </location>
</feature>
<evidence type="ECO:0000256" key="1">
    <source>
        <dbReference type="ARBA" id="ARBA00004141"/>
    </source>
</evidence>
<dbReference type="GO" id="GO:0008273">
    <property type="term" value="F:calcium, potassium:sodium antiporter activity"/>
    <property type="evidence" value="ECO:0007669"/>
    <property type="project" value="TreeGrafter"/>
</dbReference>
<dbReference type="GO" id="GO:0005886">
    <property type="term" value="C:plasma membrane"/>
    <property type="evidence" value="ECO:0007669"/>
    <property type="project" value="TreeGrafter"/>
</dbReference>
<evidence type="ECO:0000256" key="2">
    <source>
        <dbReference type="ARBA" id="ARBA00022692"/>
    </source>
</evidence>
<sequence>MIQEFLLIFLGVGGLIYCSDIIVNAATRMAKRLGISKMVIGLTIVSIGTSLPEIATNLGAGVAIRMGLTSSGIAVGNIVGSQICQITLILGIVGLLATLRPDGKALIRDGIGMIIAILALFIASWDNHISQLEGAILSLMYIVYLAYLLYSTKPPKDTVKQTSELPNQLFRDIALVVFGCIFLIFSSALVVNNGVAIAKALNVPDYMIGLFIGLGTSLPELAISVAGIRRQALEISLGNLIGSNITDPLLSLGLGASISGFAVSDKVLTIDIPILLVITLTALFMLNNKGHLGRFQALFLVAFYLLFMGTSVFGYI</sequence>
<dbReference type="GO" id="GO:0005262">
    <property type="term" value="F:calcium channel activity"/>
    <property type="evidence" value="ECO:0007669"/>
    <property type="project" value="TreeGrafter"/>
</dbReference>
<feature type="transmembrane region" description="Helical" evidence="5">
    <location>
        <begin position="38"/>
        <end position="58"/>
    </location>
</feature>
<dbReference type="OrthoDB" id="9794225at2"/>
<feature type="transmembrane region" description="Helical" evidence="5">
    <location>
        <begin position="106"/>
        <end position="125"/>
    </location>
</feature>
<dbReference type="Gene3D" id="1.20.1420.30">
    <property type="entry name" value="NCX, central ion-binding region"/>
    <property type="match status" value="1"/>
</dbReference>
<proteinExistence type="predicted"/>
<dbReference type="InterPro" id="IPR044880">
    <property type="entry name" value="NCX_ion-bd_dom_sf"/>
</dbReference>
<dbReference type="Pfam" id="PF01699">
    <property type="entry name" value="Na_Ca_ex"/>
    <property type="match status" value="2"/>
</dbReference>
<comment type="subcellular location">
    <subcellularLocation>
        <location evidence="1">Membrane</location>
        <topology evidence="1">Multi-pass membrane protein</topology>
    </subcellularLocation>
</comment>
<feature type="domain" description="Sodium/calcium exchanger membrane region" evidence="6">
    <location>
        <begin position="173"/>
        <end position="311"/>
    </location>
</feature>
<dbReference type="PANTHER" id="PTHR10846:SF8">
    <property type="entry name" value="INNER MEMBRANE PROTEIN YRBG"/>
    <property type="match status" value="1"/>
</dbReference>
<dbReference type="KEGG" id="uam:UABAM_00496"/>
<dbReference type="NCBIfam" id="TIGR00367">
    <property type="entry name" value="calcium/sodium antiporter"/>
    <property type="match status" value="1"/>
</dbReference>
<dbReference type="AlphaFoldDB" id="A0A5S9II04"/>
<organism evidence="7 8">
    <name type="scientific">Uabimicrobium amorphum</name>
    <dbReference type="NCBI Taxonomy" id="2596890"/>
    <lineage>
        <taxon>Bacteria</taxon>
        <taxon>Pseudomonadati</taxon>
        <taxon>Planctomycetota</taxon>
        <taxon>Candidatus Uabimicrobiia</taxon>
        <taxon>Candidatus Uabimicrobiales</taxon>
        <taxon>Candidatus Uabimicrobiaceae</taxon>
        <taxon>Candidatus Uabimicrobium</taxon>
    </lineage>
</organism>
<accession>A0A5S9II04</accession>
<dbReference type="InterPro" id="IPR004837">
    <property type="entry name" value="NaCa_Exmemb"/>
</dbReference>
<feature type="transmembrane region" description="Helical" evidence="5">
    <location>
        <begin position="206"/>
        <end position="228"/>
    </location>
</feature>
<dbReference type="Proteomes" id="UP000326354">
    <property type="component" value="Chromosome"/>
</dbReference>
<evidence type="ECO:0000313" key="7">
    <source>
        <dbReference type="EMBL" id="BBM82153.1"/>
    </source>
</evidence>
<evidence type="ECO:0000259" key="6">
    <source>
        <dbReference type="Pfam" id="PF01699"/>
    </source>
</evidence>
<evidence type="ECO:0000256" key="5">
    <source>
        <dbReference type="SAM" id="Phobius"/>
    </source>
</evidence>
<dbReference type="InterPro" id="IPR004481">
    <property type="entry name" value="K/Na/Ca-exchanger"/>
</dbReference>
<keyword evidence="2 5" id="KW-0812">Transmembrane</keyword>
<reference evidence="7 8" key="1">
    <citation type="submission" date="2019-08" db="EMBL/GenBank/DDBJ databases">
        <title>Complete genome sequence of Candidatus Uab amorphum.</title>
        <authorList>
            <person name="Shiratori T."/>
            <person name="Suzuki S."/>
            <person name="Kakizawa Y."/>
            <person name="Ishida K."/>
        </authorList>
    </citation>
    <scope>NUCLEOTIDE SEQUENCE [LARGE SCALE GENOMIC DNA]</scope>
    <source>
        <strain evidence="7 8">SRT547</strain>
    </source>
</reference>
<dbReference type="GO" id="GO:0006874">
    <property type="term" value="P:intracellular calcium ion homeostasis"/>
    <property type="evidence" value="ECO:0007669"/>
    <property type="project" value="TreeGrafter"/>
</dbReference>
<protein>
    <submittedName>
        <fullName evidence="7">Sodium:calcium antiporter</fullName>
    </submittedName>
</protein>
<feature type="transmembrane region" description="Helical" evidence="5">
    <location>
        <begin position="240"/>
        <end position="261"/>
    </location>
</feature>
<evidence type="ECO:0000313" key="8">
    <source>
        <dbReference type="Proteomes" id="UP000326354"/>
    </source>
</evidence>
<dbReference type="PANTHER" id="PTHR10846">
    <property type="entry name" value="SODIUM/POTASSIUM/CALCIUM EXCHANGER"/>
    <property type="match status" value="1"/>
</dbReference>
<feature type="transmembrane region" description="Helical" evidence="5">
    <location>
        <begin position="131"/>
        <end position="150"/>
    </location>
</feature>
<dbReference type="EMBL" id="AP019860">
    <property type="protein sequence ID" value="BBM82153.1"/>
    <property type="molecule type" value="Genomic_DNA"/>
</dbReference>
<keyword evidence="3 5" id="KW-1133">Transmembrane helix</keyword>